<dbReference type="Proteomes" id="UP001497535">
    <property type="component" value="Unassembled WGS sequence"/>
</dbReference>
<comment type="caution">
    <text evidence="1">The sequence shown here is derived from an EMBL/GenBank/DDBJ whole genome shotgun (WGS) entry which is preliminary data.</text>
</comment>
<reference evidence="1" key="1">
    <citation type="submission" date="2023-11" db="EMBL/GenBank/DDBJ databases">
        <authorList>
            <person name="Poullet M."/>
        </authorList>
    </citation>
    <scope>NUCLEOTIDE SEQUENCE</scope>
    <source>
        <strain evidence="1">E1834</strain>
    </source>
</reference>
<name>A0ACB1AI16_MELEN</name>
<keyword evidence="2" id="KW-1185">Reference proteome</keyword>
<dbReference type="EMBL" id="CAVMJV010000081">
    <property type="protein sequence ID" value="CAK5090217.1"/>
    <property type="molecule type" value="Genomic_DNA"/>
</dbReference>
<accession>A0ACB1AI16</accession>
<sequence>MSKKRRKGEGRLVAPVGGGLDFLSPLSPHFFFLNIFSSPLFSSKKSPLSNNGANGQTA</sequence>
<proteinExistence type="predicted"/>
<protein>
    <submittedName>
        <fullName evidence="1">Uncharacterized protein</fullName>
    </submittedName>
</protein>
<evidence type="ECO:0000313" key="1">
    <source>
        <dbReference type="EMBL" id="CAK5090217.1"/>
    </source>
</evidence>
<gene>
    <name evidence="1" type="ORF">MENTE1834_LOCUS37989</name>
</gene>
<evidence type="ECO:0000313" key="2">
    <source>
        <dbReference type="Proteomes" id="UP001497535"/>
    </source>
</evidence>
<organism evidence="1 2">
    <name type="scientific">Meloidogyne enterolobii</name>
    <name type="common">Root-knot nematode worm</name>
    <name type="synonym">Meloidogyne mayaguensis</name>
    <dbReference type="NCBI Taxonomy" id="390850"/>
    <lineage>
        <taxon>Eukaryota</taxon>
        <taxon>Metazoa</taxon>
        <taxon>Ecdysozoa</taxon>
        <taxon>Nematoda</taxon>
        <taxon>Chromadorea</taxon>
        <taxon>Rhabditida</taxon>
        <taxon>Tylenchina</taxon>
        <taxon>Tylenchomorpha</taxon>
        <taxon>Tylenchoidea</taxon>
        <taxon>Meloidogynidae</taxon>
        <taxon>Meloidogyninae</taxon>
        <taxon>Meloidogyne</taxon>
    </lineage>
</organism>